<dbReference type="PANTHER" id="PTHR36513:SF1">
    <property type="entry name" value="TRANSMEMBRANE PROTEIN"/>
    <property type="match status" value="1"/>
</dbReference>
<dbReference type="InterPro" id="IPR029058">
    <property type="entry name" value="AB_hydrolase_fold"/>
</dbReference>
<dbReference type="Proteomes" id="UP000294360">
    <property type="component" value="Chromosome"/>
</dbReference>
<dbReference type="EMBL" id="LR536450">
    <property type="protein sequence ID" value="VFU07678.1"/>
    <property type="molecule type" value="Genomic_DNA"/>
</dbReference>
<organism evidence="1 2">
    <name type="scientific">Methylocella tundrae</name>
    <dbReference type="NCBI Taxonomy" id="227605"/>
    <lineage>
        <taxon>Bacteria</taxon>
        <taxon>Pseudomonadati</taxon>
        <taxon>Pseudomonadota</taxon>
        <taxon>Alphaproteobacteria</taxon>
        <taxon>Hyphomicrobiales</taxon>
        <taxon>Beijerinckiaceae</taxon>
        <taxon>Methylocella</taxon>
    </lineage>
</organism>
<dbReference type="Gene3D" id="3.40.50.1820">
    <property type="entry name" value="alpha/beta hydrolase"/>
    <property type="match status" value="1"/>
</dbReference>
<gene>
    <name evidence="1" type="ORF">MTUNDRAET4_0785</name>
</gene>
<reference evidence="1 2" key="1">
    <citation type="submission" date="2019-03" db="EMBL/GenBank/DDBJ databases">
        <authorList>
            <person name="Kox A.R. M."/>
        </authorList>
    </citation>
    <scope>NUCLEOTIDE SEQUENCE [LARGE SCALE GENOMIC DNA]</scope>
    <source>
        <strain evidence="1">MTUNDRAET4 annotated genome</strain>
    </source>
</reference>
<proteinExistence type="predicted"/>
<evidence type="ECO:0000313" key="2">
    <source>
        <dbReference type="Proteomes" id="UP000294360"/>
    </source>
</evidence>
<dbReference type="InterPro" id="IPR010297">
    <property type="entry name" value="DUF900_hydrolase"/>
</dbReference>
<dbReference type="AlphaFoldDB" id="A0A4U8YV79"/>
<dbReference type="SUPFAM" id="SSF53474">
    <property type="entry name" value="alpha/beta-Hydrolases"/>
    <property type="match status" value="1"/>
</dbReference>
<accession>A0A4U8YV79</accession>
<dbReference type="Pfam" id="PF05990">
    <property type="entry name" value="DUF900"/>
    <property type="match status" value="1"/>
</dbReference>
<evidence type="ECO:0000313" key="1">
    <source>
        <dbReference type="EMBL" id="VFU07678.1"/>
    </source>
</evidence>
<protein>
    <submittedName>
        <fullName evidence="1">Esterase/lipase superfamily enzyme</fullName>
    </submittedName>
</protein>
<dbReference type="PANTHER" id="PTHR36513">
    <property type="entry name" value="ABC TRANSMEMBRANE TYPE-1 DOMAIN-CONTAINING PROTEIN"/>
    <property type="match status" value="1"/>
</dbReference>
<dbReference type="InterPro" id="IPR014586">
    <property type="entry name" value="UCP033909"/>
</dbReference>
<sequence length="419" mass="45251">MTELEFDIDAEGSMRFAALILVCGVLAGCGRPAGVLAPIEATVPNAARVDLLVATTRAPSKDPGILFSGERETRVALTDITVSIPPDDRRRVGQIQWPTSLPPNPETDFATLKVTPLTDGRQPQAWLKQHLPRNRRVLVFVHGFNNHFDDAVYQLAQIAHDSGADAAPILFTWPSRGNIFQYVYDRESTNASRDALEEMLRNVAKDPSVGEITVMAHSMGSWLVMEALRQMSIRDGRVAAKVRNVILASPDVDVDVFATQWRDIGQPRPRLTVFASRNDAALRVSRRLAGDVDRLGQIDPMAEPYHSALEKSGIDVIDLSALSVAGSLNHSKFAENPEIVQLIGKRLIAGQTLSGSEATLGERVGGFAMGVGQTVGGVAGVALSAPIAVVDPNSRRAYDDQLKHLGDVVDETVGTATDQ</sequence>
<dbReference type="RefSeq" id="WP_423135997.1">
    <property type="nucleotide sequence ID" value="NZ_CP139089.1"/>
</dbReference>
<dbReference type="KEGG" id="mtun:MTUNDRAET4_0785"/>
<name>A0A4U8YV79_METTU</name>
<dbReference type="PIRSF" id="PIRSF033909">
    <property type="entry name" value="UCP033909"/>
    <property type="match status" value="1"/>
</dbReference>